<sequence>MSSQNNTGIPLSHAPDGVGYRLLELPPELLSLLESDDPLTLTLESSPTVGLLRTPGKTYSLRQKNTSNALMLLSVAEEAPPASSGGELAEISQVGVHVIATMHETVELVPEAAGGDSAAPAAPARGKWHERFGRGR</sequence>
<dbReference type="EMBL" id="JANBVO010000040">
    <property type="protein sequence ID" value="KAJ9136473.1"/>
    <property type="molecule type" value="Genomic_DNA"/>
</dbReference>
<evidence type="ECO:0000313" key="3">
    <source>
        <dbReference type="Proteomes" id="UP001174694"/>
    </source>
</evidence>
<keyword evidence="3" id="KW-1185">Reference proteome</keyword>
<feature type="compositionally biased region" description="Basic and acidic residues" evidence="1">
    <location>
        <begin position="127"/>
        <end position="136"/>
    </location>
</feature>
<dbReference type="InterPro" id="IPR019128">
    <property type="entry name" value="Dcc1"/>
</dbReference>
<name>A0AA38VJ39_9PEZI</name>
<evidence type="ECO:0000256" key="1">
    <source>
        <dbReference type="SAM" id="MobiDB-lite"/>
    </source>
</evidence>
<comment type="caution">
    <text evidence="2">The sequence shown here is derived from an EMBL/GenBank/DDBJ whole genome shotgun (WGS) entry which is preliminary data.</text>
</comment>
<dbReference type="GO" id="GO:0031390">
    <property type="term" value="C:Ctf18 RFC-like complex"/>
    <property type="evidence" value="ECO:0007669"/>
    <property type="project" value="InterPro"/>
</dbReference>
<dbReference type="GO" id="GO:0007064">
    <property type="term" value="P:mitotic sister chromatid cohesion"/>
    <property type="evidence" value="ECO:0007669"/>
    <property type="project" value="InterPro"/>
</dbReference>
<evidence type="ECO:0008006" key="4">
    <source>
        <dbReference type="Google" id="ProtNLM"/>
    </source>
</evidence>
<evidence type="ECO:0000313" key="2">
    <source>
        <dbReference type="EMBL" id="KAJ9136473.1"/>
    </source>
</evidence>
<reference evidence="2" key="1">
    <citation type="submission" date="2022-07" db="EMBL/GenBank/DDBJ databases">
        <title>Fungi with potential for degradation of polypropylene.</title>
        <authorList>
            <person name="Gostincar C."/>
        </authorList>
    </citation>
    <scope>NUCLEOTIDE SEQUENCE</scope>
    <source>
        <strain evidence="2">EXF-13308</strain>
    </source>
</reference>
<gene>
    <name evidence="2" type="ORF">NKR23_g9877</name>
</gene>
<dbReference type="Pfam" id="PF09724">
    <property type="entry name" value="Dcc1"/>
    <property type="match status" value="1"/>
</dbReference>
<dbReference type="AlphaFoldDB" id="A0AA38VJ39"/>
<protein>
    <recommendedName>
        <fullName evidence="4">Sister chromatid cohesion protein DCC1</fullName>
    </recommendedName>
</protein>
<feature type="region of interest" description="Disordered" evidence="1">
    <location>
        <begin position="113"/>
        <end position="136"/>
    </location>
</feature>
<organism evidence="2 3">
    <name type="scientific">Pleurostoma richardsiae</name>
    <dbReference type="NCBI Taxonomy" id="41990"/>
    <lineage>
        <taxon>Eukaryota</taxon>
        <taxon>Fungi</taxon>
        <taxon>Dikarya</taxon>
        <taxon>Ascomycota</taxon>
        <taxon>Pezizomycotina</taxon>
        <taxon>Sordariomycetes</taxon>
        <taxon>Sordariomycetidae</taxon>
        <taxon>Calosphaeriales</taxon>
        <taxon>Pleurostomataceae</taxon>
        <taxon>Pleurostoma</taxon>
    </lineage>
</organism>
<proteinExistence type="predicted"/>
<feature type="compositionally biased region" description="Low complexity" evidence="1">
    <location>
        <begin position="113"/>
        <end position="125"/>
    </location>
</feature>
<accession>A0AA38VJ39</accession>
<dbReference type="Proteomes" id="UP001174694">
    <property type="component" value="Unassembled WGS sequence"/>
</dbReference>